<dbReference type="AlphaFoldDB" id="A0A383A0R4"/>
<gene>
    <name evidence="1" type="ORF">METZ01_LOCUS454261</name>
</gene>
<dbReference type="EMBL" id="UINC01188270">
    <property type="protein sequence ID" value="SVE01407.1"/>
    <property type="molecule type" value="Genomic_DNA"/>
</dbReference>
<protein>
    <submittedName>
        <fullName evidence="1">Uncharacterized protein</fullName>
    </submittedName>
</protein>
<organism evidence="1">
    <name type="scientific">marine metagenome</name>
    <dbReference type="NCBI Taxonomy" id="408172"/>
    <lineage>
        <taxon>unclassified sequences</taxon>
        <taxon>metagenomes</taxon>
        <taxon>ecological metagenomes</taxon>
    </lineage>
</organism>
<evidence type="ECO:0000313" key="1">
    <source>
        <dbReference type="EMBL" id="SVE01407.1"/>
    </source>
</evidence>
<proteinExistence type="predicted"/>
<sequence>MSNATLSVRVNRGNPDHHLWNNHGILWLHYTLHLPDHTKKRVRKSLGTHDLDQARERRDELFATFEAEWKDINLNT</sequence>
<name>A0A383A0R4_9ZZZZ</name>
<accession>A0A383A0R4</accession>
<reference evidence="1" key="1">
    <citation type="submission" date="2018-05" db="EMBL/GenBank/DDBJ databases">
        <authorList>
            <person name="Lanie J.A."/>
            <person name="Ng W.-L."/>
            <person name="Kazmierczak K.M."/>
            <person name="Andrzejewski T.M."/>
            <person name="Davidsen T.M."/>
            <person name="Wayne K.J."/>
            <person name="Tettelin H."/>
            <person name="Glass J.I."/>
            <person name="Rusch D."/>
            <person name="Podicherti R."/>
            <person name="Tsui H.-C.T."/>
            <person name="Winkler M.E."/>
        </authorList>
    </citation>
    <scope>NUCLEOTIDE SEQUENCE</scope>
</reference>